<dbReference type="AlphaFoldDB" id="A0A0E9TX01"/>
<dbReference type="EMBL" id="GBXM01051329">
    <property type="protein sequence ID" value="JAH57248.1"/>
    <property type="molecule type" value="Transcribed_RNA"/>
</dbReference>
<name>A0A0E9TX01_ANGAN</name>
<reference evidence="1" key="2">
    <citation type="journal article" date="2015" name="Fish Shellfish Immunol.">
        <title>Early steps in the European eel (Anguilla anguilla)-Vibrio vulnificus interaction in the gills: Role of the RtxA13 toxin.</title>
        <authorList>
            <person name="Callol A."/>
            <person name="Pajuelo D."/>
            <person name="Ebbesson L."/>
            <person name="Teles M."/>
            <person name="MacKenzie S."/>
            <person name="Amaro C."/>
        </authorList>
    </citation>
    <scope>NUCLEOTIDE SEQUENCE</scope>
</reference>
<accession>A0A0E9TX01</accession>
<protein>
    <submittedName>
        <fullName evidence="1">Uncharacterized protein</fullName>
    </submittedName>
</protein>
<sequence length="44" mass="4901">MRASSLSLTHELVNKPCVNIVFFFGVSGHAGICPVRRRRPRPHG</sequence>
<organism evidence="1">
    <name type="scientific">Anguilla anguilla</name>
    <name type="common">European freshwater eel</name>
    <name type="synonym">Muraena anguilla</name>
    <dbReference type="NCBI Taxonomy" id="7936"/>
    <lineage>
        <taxon>Eukaryota</taxon>
        <taxon>Metazoa</taxon>
        <taxon>Chordata</taxon>
        <taxon>Craniata</taxon>
        <taxon>Vertebrata</taxon>
        <taxon>Euteleostomi</taxon>
        <taxon>Actinopterygii</taxon>
        <taxon>Neopterygii</taxon>
        <taxon>Teleostei</taxon>
        <taxon>Anguilliformes</taxon>
        <taxon>Anguillidae</taxon>
        <taxon>Anguilla</taxon>
    </lineage>
</organism>
<proteinExistence type="predicted"/>
<evidence type="ECO:0000313" key="1">
    <source>
        <dbReference type="EMBL" id="JAH57248.1"/>
    </source>
</evidence>
<reference evidence="1" key="1">
    <citation type="submission" date="2014-11" db="EMBL/GenBank/DDBJ databases">
        <authorList>
            <person name="Amaro Gonzalez C."/>
        </authorList>
    </citation>
    <scope>NUCLEOTIDE SEQUENCE</scope>
</reference>